<dbReference type="eggNOG" id="KOG2497">
    <property type="taxonomic scope" value="Eukaryota"/>
</dbReference>
<dbReference type="Pfam" id="PF10294">
    <property type="entry name" value="Methyltransf_16"/>
    <property type="match status" value="1"/>
</dbReference>
<evidence type="ECO:0000313" key="2">
    <source>
        <dbReference type="Proteomes" id="UP000002149"/>
    </source>
</evidence>
<dbReference type="InParanoid" id="Q5KPM9"/>
<keyword evidence="2" id="KW-1185">Reference proteome</keyword>
<dbReference type="Gene3D" id="3.40.50.150">
    <property type="entry name" value="Vaccinia Virus protein VP39"/>
    <property type="match status" value="1"/>
</dbReference>
<dbReference type="GeneID" id="3253762"/>
<dbReference type="PANTHER" id="PTHR14614:SF130">
    <property type="entry name" value="PROTEIN-LYSINE N-METHYLTRANSFERASE EEF2KMT"/>
    <property type="match status" value="1"/>
</dbReference>
<dbReference type="HOGENOM" id="CLU_038942_4_0_1"/>
<dbReference type="InterPro" id="IPR019410">
    <property type="entry name" value="Methyltransf_16"/>
</dbReference>
<sequence length="428" mass="48511">MKIDSLSTPGHSTIDDESFIPHLLTFQRQYFSLYPPYLLTFPDSFLLASPLGQDFLLRCILGENVEADEPDLDQPIQRERWVKLYQPEKTYQTKVWKKIMASLEAGIKSVERLDNSEWAIDDRFYDHMVTLMVSSNPIPLDNGPQTSYRTFLYDMPDATFHGTFGHDKPQNDARITLLEEQIAIQGGTTGLRTWTAALHLGHHILNHFSTLFSLPRDPDRGFIELGAGTGFVSILLAQMGFKVVATDLESPANQTGEQSENGNSVITPLGRLQSNIELNQYDVKPQSLHLNWYDARRPRDTDPSLEAWSKIQELHWDIVAADVIYDPDLVRPLVDTIDVLLGNHDGPEKLRAVISATIRNQETFDLFLETCDKHNLRVDILSLPTMSAQASTFWDSALDAGTRVLIMRITKHPITSRGNIISRQSYDF</sequence>
<dbReference type="OMA" id="RCQNNIR"/>
<accession>Q5KPM9</accession>
<dbReference type="VEuPathDB" id="FungiDB:CNA02210"/>
<dbReference type="Proteomes" id="UP000002149">
    <property type="component" value="Chromosome 1"/>
</dbReference>
<dbReference type="GO" id="GO:0016279">
    <property type="term" value="F:protein-lysine N-methyltransferase activity"/>
    <property type="evidence" value="ECO:0000318"/>
    <property type="project" value="GO_Central"/>
</dbReference>
<dbReference type="EMBL" id="AE017341">
    <property type="protein sequence ID" value="AAW41326.1"/>
    <property type="molecule type" value="Genomic_DNA"/>
</dbReference>
<name>Q5KPM9_CRYD1</name>
<dbReference type="InterPro" id="IPR029063">
    <property type="entry name" value="SAM-dependent_MTases_sf"/>
</dbReference>
<proteinExistence type="predicted"/>
<reference evidence="1 2" key="1">
    <citation type="journal article" date="2005" name="Science">
        <title>The genome of the basidiomycetous yeast and human pathogen Cryptococcus neoformans.</title>
        <authorList>
            <person name="Loftus B.J."/>
            <person name="Fung E."/>
            <person name="Roncaglia P."/>
            <person name="Rowley D."/>
            <person name="Amedeo P."/>
            <person name="Bruno D."/>
            <person name="Vamathevan J."/>
            <person name="Miranda M."/>
            <person name="Anderson I.J."/>
            <person name="Fraser J.A."/>
            <person name="Allen J.E."/>
            <person name="Bosdet I.E."/>
            <person name="Brent M.R."/>
            <person name="Chiu R."/>
            <person name="Doering T.L."/>
            <person name="Donlin M.J."/>
            <person name="D'Souza C.A."/>
            <person name="Fox D.S."/>
            <person name="Grinberg V."/>
            <person name="Fu J."/>
            <person name="Fukushima M."/>
            <person name="Haas B.J."/>
            <person name="Huang J.C."/>
            <person name="Janbon G."/>
            <person name="Jones S.J."/>
            <person name="Koo H.L."/>
            <person name="Krzywinski M.I."/>
            <person name="Kwon-Chung J.K."/>
            <person name="Lengeler K.B."/>
            <person name="Maiti R."/>
            <person name="Marra M.A."/>
            <person name="Marra R.E."/>
            <person name="Mathewson C.A."/>
            <person name="Mitchell T.G."/>
            <person name="Pertea M."/>
            <person name="Riggs F.R."/>
            <person name="Salzberg S.L."/>
            <person name="Schein J.E."/>
            <person name="Shvartsbeyn A."/>
            <person name="Shin H."/>
            <person name="Shumway M."/>
            <person name="Specht C.A."/>
            <person name="Suh B.B."/>
            <person name="Tenney A."/>
            <person name="Utterback T.R."/>
            <person name="Wickes B.L."/>
            <person name="Wortman J.R."/>
            <person name="Wye N.H."/>
            <person name="Kronstad J.W."/>
            <person name="Lodge J.K."/>
            <person name="Heitman J."/>
            <person name="Davis R.W."/>
            <person name="Fraser C.M."/>
            <person name="Hyman R.W."/>
        </authorList>
    </citation>
    <scope>NUCLEOTIDE SEQUENCE [LARGE SCALE GENOMIC DNA]</scope>
    <source>
        <strain evidence="2">JEC21 / ATCC MYA-565</strain>
    </source>
</reference>
<dbReference type="OrthoDB" id="194386at2759"/>
<gene>
    <name evidence="1" type="ordered locus">CNA02210</name>
</gene>
<evidence type="ECO:0000313" key="1">
    <source>
        <dbReference type="EMBL" id="AAW41326.1"/>
    </source>
</evidence>
<dbReference type="PaxDb" id="214684-Q5KPM9"/>
<dbReference type="RefSeq" id="XP_567145.1">
    <property type="nucleotide sequence ID" value="XM_567145.2"/>
</dbReference>
<dbReference type="SUPFAM" id="SSF53335">
    <property type="entry name" value="S-adenosyl-L-methionine-dependent methyltransferases"/>
    <property type="match status" value="1"/>
</dbReference>
<dbReference type="KEGG" id="cne:CNA02210"/>
<protein>
    <submittedName>
        <fullName evidence="1">Uncharacterized protein</fullName>
    </submittedName>
</protein>
<organism evidence="1 2">
    <name type="scientific">Cryptococcus deneoformans (strain JEC21 / ATCC MYA-565)</name>
    <name type="common">Cryptococcus neoformans var. neoformans serotype D</name>
    <dbReference type="NCBI Taxonomy" id="214684"/>
    <lineage>
        <taxon>Eukaryota</taxon>
        <taxon>Fungi</taxon>
        <taxon>Dikarya</taxon>
        <taxon>Basidiomycota</taxon>
        <taxon>Agaricomycotina</taxon>
        <taxon>Tremellomycetes</taxon>
        <taxon>Tremellales</taxon>
        <taxon>Cryptococcaceae</taxon>
        <taxon>Cryptococcus</taxon>
        <taxon>Cryptococcus neoformans species complex</taxon>
    </lineage>
</organism>
<dbReference type="AlphaFoldDB" id="Q5KPM9"/>
<dbReference type="STRING" id="214684.Q5KPM9"/>
<dbReference type="PANTHER" id="PTHR14614">
    <property type="entry name" value="HEPATOCELLULAR CARCINOMA-ASSOCIATED ANTIGEN"/>
    <property type="match status" value="1"/>
</dbReference>